<name>A0A0W8E2H6_9ZZZZ</name>
<evidence type="ECO:0000313" key="1">
    <source>
        <dbReference type="EMBL" id="KUG02844.1"/>
    </source>
</evidence>
<gene>
    <name evidence="1" type="ORF">ASZ90_019777</name>
</gene>
<organism evidence="1">
    <name type="scientific">hydrocarbon metagenome</name>
    <dbReference type="NCBI Taxonomy" id="938273"/>
    <lineage>
        <taxon>unclassified sequences</taxon>
        <taxon>metagenomes</taxon>
        <taxon>ecological metagenomes</taxon>
    </lineage>
</organism>
<accession>A0A0W8E2H6</accession>
<reference evidence="1" key="1">
    <citation type="journal article" date="2015" name="Proc. Natl. Acad. Sci. U.S.A.">
        <title>Networks of energetic and metabolic interactions define dynamics in microbial communities.</title>
        <authorList>
            <person name="Embree M."/>
            <person name="Liu J.K."/>
            <person name="Al-Bassam M.M."/>
            <person name="Zengler K."/>
        </authorList>
    </citation>
    <scope>NUCLEOTIDE SEQUENCE</scope>
</reference>
<dbReference type="EMBL" id="LNQE01001907">
    <property type="protein sequence ID" value="KUG02844.1"/>
    <property type="molecule type" value="Genomic_DNA"/>
</dbReference>
<comment type="caution">
    <text evidence="1">The sequence shown here is derived from an EMBL/GenBank/DDBJ whole genome shotgun (WGS) entry which is preliminary data.</text>
</comment>
<protein>
    <submittedName>
        <fullName evidence="1">Uncharacterized protein</fullName>
    </submittedName>
</protein>
<proteinExistence type="predicted"/>
<dbReference type="AlphaFoldDB" id="A0A0W8E2H6"/>
<sequence>MRVRECMVVVLSLLFLLPLGGCSYDFSEVLGIPSGSNQPELIKAKIYFTDGQSLETYIKDLGIQQDGKVYVGGSSLNYLYDSRGNIVGSYNYQRVLFIKVIPETEKKSS</sequence>